<feature type="non-terminal residue" evidence="2">
    <location>
        <position position="1"/>
    </location>
</feature>
<dbReference type="AlphaFoldDB" id="A0AAP8LAA4"/>
<dbReference type="EMBL" id="PITP01000713">
    <property type="protein sequence ID" value="PKD78368.1"/>
    <property type="molecule type" value="Genomic_DNA"/>
</dbReference>
<protein>
    <submittedName>
        <fullName evidence="2">Uncharacterized protein</fullName>
    </submittedName>
</protein>
<sequence>LESNDLKRKENVANAPGDSPPIHKMVGSTLSMLVGSSSLTGFALETPMNDELSVTRRALKALC</sequence>
<dbReference type="Proteomes" id="UP000233549">
    <property type="component" value="Unassembled WGS sequence"/>
</dbReference>
<feature type="region of interest" description="Disordered" evidence="1">
    <location>
        <begin position="1"/>
        <end position="23"/>
    </location>
</feature>
<evidence type="ECO:0000256" key="1">
    <source>
        <dbReference type="SAM" id="MobiDB-lite"/>
    </source>
</evidence>
<organism evidence="2 3">
    <name type="scientific">Escherichia coli</name>
    <dbReference type="NCBI Taxonomy" id="562"/>
    <lineage>
        <taxon>Bacteria</taxon>
        <taxon>Pseudomonadati</taxon>
        <taxon>Pseudomonadota</taxon>
        <taxon>Gammaproteobacteria</taxon>
        <taxon>Enterobacterales</taxon>
        <taxon>Enterobacteriaceae</taxon>
        <taxon>Escherichia</taxon>
    </lineage>
</organism>
<accession>A0AAP8LAA4</accession>
<feature type="compositionally biased region" description="Basic and acidic residues" evidence="1">
    <location>
        <begin position="1"/>
        <end position="11"/>
    </location>
</feature>
<gene>
    <name evidence="2" type="ORF">CWS33_30650</name>
</gene>
<evidence type="ECO:0000313" key="3">
    <source>
        <dbReference type="Proteomes" id="UP000233549"/>
    </source>
</evidence>
<name>A0AAP8LAA4_ECOLX</name>
<reference evidence="2 3" key="1">
    <citation type="submission" date="2017-12" db="EMBL/GenBank/DDBJ databases">
        <title>Rapid rising of carbapenem-resistant Enterobacteriaceae(CRE) and emergence of colistin resistance genemcr-1 in CRE in the hospital of Henan, China.</title>
        <authorList>
            <person name="Sun Q."/>
            <person name="Zhang R."/>
            <person name="Li Y."/>
            <person name="Shen Y."/>
            <person name="Zhang Y."/>
            <person name="Yang J."/>
            <person name="Shu L."/>
            <person name="Zhou H."/>
            <person name="Wang Y."/>
            <person name="Wang B."/>
            <person name="Shen Z."/>
        </authorList>
    </citation>
    <scope>NUCLEOTIDE SEQUENCE [LARGE SCALE GENOMIC DNA]</scope>
    <source>
        <strain evidence="2 3">3512</strain>
    </source>
</reference>
<comment type="caution">
    <text evidence="2">The sequence shown here is derived from an EMBL/GenBank/DDBJ whole genome shotgun (WGS) entry which is preliminary data.</text>
</comment>
<proteinExistence type="predicted"/>
<evidence type="ECO:0000313" key="2">
    <source>
        <dbReference type="EMBL" id="PKD78368.1"/>
    </source>
</evidence>